<dbReference type="AlphaFoldDB" id="A0A512ANE0"/>
<dbReference type="Gene3D" id="3.40.50.10540">
    <property type="entry name" value="Crotonobetainyl-coa:carnitine coa-transferase, domain 1"/>
    <property type="match status" value="2"/>
</dbReference>
<protein>
    <submittedName>
        <fullName evidence="2">CoA transferase</fullName>
    </submittedName>
</protein>
<gene>
    <name evidence="2" type="ORF">NSE01_30570</name>
</gene>
<dbReference type="InterPro" id="IPR044855">
    <property type="entry name" value="CoA-Trfase_III_dom3_sf"/>
</dbReference>
<dbReference type="InterPro" id="IPR050509">
    <property type="entry name" value="CoA-transferase_III"/>
</dbReference>
<proteinExistence type="predicted"/>
<dbReference type="Proteomes" id="UP000321464">
    <property type="component" value="Unassembled WGS sequence"/>
</dbReference>
<dbReference type="PANTHER" id="PTHR48228:SF6">
    <property type="entry name" value="L-CARNITINE COA-TRANSFERASE"/>
    <property type="match status" value="1"/>
</dbReference>
<evidence type="ECO:0000256" key="1">
    <source>
        <dbReference type="ARBA" id="ARBA00022679"/>
    </source>
</evidence>
<evidence type="ECO:0000313" key="2">
    <source>
        <dbReference type="EMBL" id="GEO01225.1"/>
    </source>
</evidence>
<evidence type="ECO:0000313" key="3">
    <source>
        <dbReference type="Proteomes" id="UP000321464"/>
    </source>
</evidence>
<dbReference type="GO" id="GO:0016740">
    <property type="term" value="F:transferase activity"/>
    <property type="evidence" value="ECO:0007669"/>
    <property type="project" value="UniProtKB-KW"/>
</dbReference>
<reference evidence="2 3" key="1">
    <citation type="submission" date="2019-07" db="EMBL/GenBank/DDBJ databases">
        <title>Whole genome shotgun sequence of Novosphingobium sediminis NBRC 106119.</title>
        <authorList>
            <person name="Hosoyama A."/>
            <person name="Uohara A."/>
            <person name="Ohji S."/>
            <person name="Ichikawa N."/>
        </authorList>
    </citation>
    <scope>NUCLEOTIDE SEQUENCE [LARGE SCALE GENOMIC DNA]</scope>
    <source>
        <strain evidence="2 3">NBRC 106119</strain>
    </source>
</reference>
<dbReference type="SUPFAM" id="SSF89796">
    <property type="entry name" value="CoA-transferase family III (CaiB/BaiF)"/>
    <property type="match status" value="2"/>
</dbReference>
<dbReference type="PANTHER" id="PTHR48228">
    <property type="entry name" value="SUCCINYL-COA--D-CITRAMALATE COA-TRANSFERASE"/>
    <property type="match status" value="1"/>
</dbReference>
<organism evidence="2 3">
    <name type="scientific">Novosphingobium sediminis</name>
    <dbReference type="NCBI Taxonomy" id="707214"/>
    <lineage>
        <taxon>Bacteria</taxon>
        <taxon>Pseudomonadati</taxon>
        <taxon>Pseudomonadota</taxon>
        <taxon>Alphaproteobacteria</taxon>
        <taxon>Sphingomonadales</taxon>
        <taxon>Sphingomonadaceae</taxon>
        <taxon>Novosphingobium</taxon>
    </lineage>
</organism>
<sequence>MQQEAIDRPLSGIVVIDLVASPLAGIARTLRELGAEVIRLEPAGRGACPVGDPRAELAYWTANLGKRIETIAATELPARLTGADLVIEDLPEGSLDWDALRAANPALVHMTATGFGRGNAYAHWQWTDGVLHALTTELSRSGIKGRAPLLPPGEIALQCAIAQGTYVAMAALTQALVSGIGGPVDYAALDGAMQALDPAFGISGSATNGRPAASLPPGRPPKGVQYPIIPVADGYVRLCVLAPRQWQGMHRMMGSPTEFAGPEFNDIMVRFKSRELLAAMQAFLADKTRAEIEALGQQHGVPLAGLNTLPDCLAADHIKARGTFTEAELPGGRRVPVPNGMIVLDGERMGPIHSSAPAPRPAPAPAPVTVTVTTEPGRPLRRPLEGLKVLDLGVIVVGAETGRLLADLGADVVKIESAAFPDGSRQTWLKIGLSSSFGAGHRNKRSLGLNLKSDEGKALLRRMVADADVMLSNFKPGTLESLGLGYEDLVQINPRLIAVESSAFGRTGPWSKRMGYGPLVRAAAGLTAMWRYPDDPESLSDSVTIYPDHVCARIGASAVMALLARRRRTGRGGHVDVSQAEVMLAHLATEIAATALGLDAADGPAQVHAAKGEDEWCVVSLRDETDRQRLAGVIGTQPLADWLAERDPREAAEVLQAAGVPAAPMLRAAELEDHPYYAARGLFRSDPHDLLPEPMTAERRPAIWPAVPDADACPAPLMCQDTYAVMQDWLGLSEAECASLEAAGVLETTPAKIREMVATKSYLETAR</sequence>
<keyword evidence="1 2" id="KW-0808">Transferase</keyword>
<accession>A0A512ANE0</accession>
<comment type="caution">
    <text evidence="2">The sequence shown here is derived from an EMBL/GenBank/DDBJ whole genome shotgun (WGS) entry which is preliminary data.</text>
</comment>
<dbReference type="OrthoDB" id="5720311at2"/>
<keyword evidence="3" id="KW-1185">Reference proteome</keyword>
<dbReference type="InterPro" id="IPR023606">
    <property type="entry name" value="CoA-Trfase_III_dom_1_sf"/>
</dbReference>
<dbReference type="Pfam" id="PF02515">
    <property type="entry name" value="CoA_transf_3"/>
    <property type="match status" value="2"/>
</dbReference>
<dbReference type="RefSeq" id="WP_147160551.1">
    <property type="nucleotide sequence ID" value="NZ_BJYR01000020.1"/>
</dbReference>
<dbReference type="InterPro" id="IPR003673">
    <property type="entry name" value="CoA-Trfase_fam_III"/>
</dbReference>
<dbReference type="EMBL" id="BJYR01000020">
    <property type="protein sequence ID" value="GEO01225.1"/>
    <property type="molecule type" value="Genomic_DNA"/>
</dbReference>
<dbReference type="Gene3D" id="3.30.1540.10">
    <property type="entry name" value="formyl-coa transferase, domain 3"/>
    <property type="match status" value="1"/>
</dbReference>
<name>A0A512ANE0_9SPHN</name>